<dbReference type="Pfam" id="PF04892">
    <property type="entry name" value="VanZ"/>
    <property type="match status" value="1"/>
</dbReference>
<reference evidence="4" key="1">
    <citation type="submission" date="2018-02" db="EMBL/GenBank/DDBJ databases">
        <authorList>
            <person name="Clavel T."/>
            <person name="Strowig T."/>
        </authorList>
    </citation>
    <scope>NUCLEOTIDE SEQUENCE [LARGE SCALE GENOMIC DNA]</scope>
    <source>
        <strain evidence="4">DSM 100764</strain>
    </source>
</reference>
<name>A0A2V1IS85_9BACT</name>
<keyword evidence="1" id="KW-1133">Transmembrane helix</keyword>
<evidence type="ECO:0000313" key="4">
    <source>
        <dbReference type="Proteomes" id="UP000244925"/>
    </source>
</evidence>
<evidence type="ECO:0000313" key="3">
    <source>
        <dbReference type="EMBL" id="PWB07490.1"/>
    </source>
</evidence>
<keyword evidence="1" id="KW-0472">Membrane</keyword>
<dbReference type="InterPro" id="IPR006976">
    <property type="entry name" value="VanZ-like"/>
</dbReference>
<dbReference type="NCBIfam" id="NF037970">
    <property type="entry name" value="vanZ_1"/>
    <property type="match status" value="1"/>
</dbReference>
<gene>
    <name evidence="3" type="ORF">C5O25_07235</name>
</gene>
<feature type="transmembrane region" description="Helical" evidence="1">
    <location>
        <begin position="139"/>
        <end position="157"/>
    </location>
</feature>
<evidence type="ECO:0000256" key="1">
    <source>
        <dbReference type="SAM" id="Phobius"/>
    </source>
</evidence>
<feature type="transmembrane region" description="Helical" evidence="1">
    <location>
        <begin position="106"/>
        <end position="127"/>
    </location>
</feature>
<dbReference type="Proteomes" id="UP000244925">
    <property type="component" value="Unassembled WGS sequence"/>
</dbReference>
<accession>A0A2V1IS85</accession>
<feature type="transmembrane region" description="Helical" evidence="1">
    <location>
        <begin position="39"/>
        <end position="60"/>
    </location>
</feature>
<proteinExistence type="predicted"/>
<keyword evidence="1" id="KW-0812">Transmembrane</keyword>
<evidence type="ECO:0000259" key="2">
    <source>
        <dbReference type="Pfam" id="PF04892"/>
    </source>
</evidence>
<feature type="transmembrane region" description="Helical" evidence="1">
    <location>
        <begin position="80"/>
        <end position="99"/>
    </location>
</feature>
<dbReference type="PANTHER" id="PTHR28008:SF1">
    <property type="entry name" value="DOMAIN PROTEIN, PUTATIVE (AFU_ORTHOLOGUE AFUA_3G10980)-RELATED"/>
    <property type="match status" value="1"/>
</dbReference>
<feature type="domain" description="VanZ-like" evidence="2">
    <location>
        <begin position="74"/>
        <end position="154"/>
    </location>
</feature>
<dbReference type="AlphaFoldDB" id="A0A2V1IS85"/>
<sequence>MISVDRASCVTNFGVMSTKLRQSCCNFAFMKLLVKIFDAMMRVPPVVLSAVAIGGMLWLTLAPDPLPDETPGLFEGADKVAHFLMFGVISALLALDIYRLKGSRQAWLAGAVVSGALGGIVEILQYAMGAGRSGDWADWVADMSGAVAGVIVMKYVAGRRNDTLKQES</sequence>
<protein>
    <submittedName>
        <fullName evidence="3">VanZ family protein</fullName>
    </submittedName>
</protein>
<dbReference type="PANTHER" id="PTHR28008">
    <property type="entry name" value="DOMAIN PROTEIN, PUTATIVE (AFU_ORTHOLOGUE AFUA_3G10980)-RELATED"/>
    <property type="match status" value="1"/>
</dbReference>
<dbReference type="EMBL" id="PUBV01000012">
    <property type="protein sequence ID" value="PWB07490.1"/>
    <property type="molecule type" value="Genomic_DNA"/>
</dbReference>
<comment type="caution">
    <text evidence="3">The sequence shown here is derived from an EMBL/GenBank/DDBJ whole genome shotgun (WGS) entry which is preliminary data.</text>
</comment>
<organism evidence="3 4">
    <name type="scientific">Paramuribaculum intestinale</name>
    <dbReference type="NCBI Taxonomy" id="2094151"/>
    <lineage>
        <taxon>Bacteria</taxon>
        <taxon>Pseudomonadati</taxon>
        <taxon>Bacteroidota</taxon>
        <taxon>Bacteroidia</taxon>
        <taxon>Bacteroidales</taxon>
        <taxon>Muribaculaceae</taxon>
        <taxon>Paramuribaculum</taxon>
    </lineage>
</organism>
<keyword evidence="4" id="KW-1185">Reference proteome</keyword>